<organism evidence="2 3">
    <name type="scientific">Desulfonema magnum</name>
    <dbReference type="NCBI Taxonomy" id="45655"/>
    <lineage>
        <taxon>Bacteria</taxon>
        <taxon>Pseudomonadati</taxon>
        <taxon>Thermodesulfobacteriota</taxon>
        <taxon>Desulfobacteria</taxon>
        <taxon>Desulfobacterales</taxon>
        <taxon>Desulfococcaceae</taxon>
        <taxon>Desulfonema</taxon>
    </lineage>
</organism>
<dbReference type="EMBL" id="CP061800">
    <property type="protein sequence ID" value="QTA87402.1"/>
    <property type="molecule type" value="Genomic_DNA"/>
</dbReference>
<evidence type="ECO:0000313" key="3">
    <source>
        <dbReference type="Proteomes" id="UP000663722"/>
    </source>
</evidence>
<dbReference type="RefSeq" id="WP_207682603.1">
    <property type="nucleotide sequence ID" value="NZ_CP061800.1"/>
</dbReference>
<name>A0A975GN53_9BACT</name>
<dbReference type="SUPFAM" id="SSF55874">
    <property type="entry name" value="ATPase domain of HSP90 chaperone/DNA topoisomerase II/histidine kinase"/>
    <property type="match status" value="1"/>
</dbReference>
<evidence type="ECO:0000313" key="2">
    <source>
        <dbReference type="EMBL" id="QTA87402.1"/>
    </source>
</evidence>
<dbReference type="KEGG" id="dmm:dnm_034350"/>
<evidence type="ECO:0000259" key="1">
    <source>
        <dbReference type="Pfam" id="PF02518"/>
    </source>
</evidence>
<keyword evidence="3" id="KW-1185">Reference proteome</keyword>
<dbReference type="Gene3D" id="3.30.565.10">
    <property type="entry name" value="Histidine kinase-like ATPase, C-terminal domain"/>
    <property type="match status" value="1"/>
</dbReference>
<dbReference type="InterPro" id="IPR036890">
    <property type="entry name" value="HATPase_C_sf"/>
</dbReference>
<dbReference type="AlphaFoldDB" id="A0A975GN53"/>
<proteinExistence type="predicted"/>
<sequence length="139" mass="15508">MSVLKKTFHINKKDFIHAGEASIKIKNLLKSLNTDPKLIRRVAVCGYEGEMNVVMHGGEGFLNIQINTGKILLNISDDGPGIEDIERAMEKGFSTALDKYREMGFGAGMGLPNMKENSDHFTIESEKNRGTRVGMVFFR</sequence>
<reference evidence="2" key="1">
    <citation type="journal article" date="2021" name="Microb. Physiol.">
        <title>Proteogenomic Insights into the Physiology of Marine, Sulfate-Reducing, Filamentous Desulfonema limicola and Desulfonema magnum.</title>
        <authorList>
            <person name="Schnaars V."/>
            <person name="Wohlbrand L."/>
            <person name="Scheve S."/>
            <person name="Hinrichs C."/>
            <person name="Reinhardt R."/>
            <person name="Rabus R."/>
        </authorList>
    </citation>
    <scope>NUCLEOTIDE SEQUENCE</scope>
    <source>
        <strain evidence="2">4be13</strain>
    </source>
</reference>
<protein>
    <submittedName>
        <fullName evidence="2">Histidine kinase domain-containing protein</fullName>
    </submittedName>
</protein>
<accession>A0A975GN53</accession>
<keyword evidence="2" id="KW-0418">Kinase</keyword>
<dbReference type="Pfam" id="PF02518">
    <property type="entry name" value="HATPase_c"/>
    <property type="match status" value="1"/>
</dbReference>
<dbReference type="Proteomes" id="UP000663722">
    <property type="component" value="Chromosome"/>
</dbReference>
<dbReference type="GO" id="GO:0016301">
    <property type="term" value="F:kinase activity"/>
    <property type="evidence" value="ECO:0007669"/>
    <property type="project" value="UniProtKB-KW"/>
</dbReference>
<gene>
    <name evidence="2" type="ORF">dnm_034350</name>
</gene>
<feature type="domain" description="Histidine kinase/HSP90-like ATPase" evidence="1">
    <location>
        <begin position="54"/>
        <end position="134"/>
    </location>
</feature>
<keyword evidence="2" id="KW-0808">Transferase</keyword>
<dbReference type="InterPro" id="IPR003594">
    <property type="entry name" value="HATPase_dom"/>
</dbReference>